<dbReference type="Proteomes" id="UP001060215">
    <property type="component" value="Chromosome 9"/>
</dbReference>
<keyword evidence="2" id="KW-1185">Reference proteome</keyword>
<evidence type="ECO:0000313" key="1">
    <source>
        <dbReference type="EMBL" id="KAI8002816.1"/>
    </source>
</evidence>
<evidence type="ECO:0000313" key="2">
    <source>
        <dbReference type="Proteomes" id="UP001060215"/>
    </source>
</evidence>
<protein>
    <submittedName>
        <fullName evidence="1">Hydroxymethylglutaryl-CoA synthase</fullName>
    </submittedName>
</protein>
<dbReference type="EMBL" id="CM045766">
    <property type="protein sequence ID" value="KAI8002816.1"/>
    <property type="molecule type" value="Genomic_DNA"/>
</dbReference>
<name>A0ACC0GTH0_9ERIC</name>
<gene>
    <name evidence="1" type="ORF">LOK49_LG08G01499</name>
</gene>
<proteinExistence type="predicted"/>
<organism evidence="1 2">
    <name type="scientific">Camellia lanceoleosa</name>
    <dbReference type="NCBI Taxonomy" id="1840588"/>
    <lineage>
        <taxon>Eukaryota</taxon>
        <taxon>Viridiplantae</taxon>
        <taxon>Streptophyta</taxon>
        <taxon>Embryophyta</taxon>
        <taxon>Tracheophyta</taxon>
        <taxon>Spermatophyta</taxon>
        <taxon>Magnoliopsida</taxon>
        <taxon>eudicotyledons</taxon>
        <taxon>Gunneridae</taxon>
        <taxon>Pentapetalae</taxon>
        <taxon>asterids</taxon>
        <taxon>Ericales</taxon>
        <taxon>Theaceae</taxon>
        <taxon>Camellia</taxon>
    </lineage>
</organism>
<comment type="caution">
    <text evidence="1">The sequence shown here is derived from an EMBL/GenBank/DDBJ whole genome shotgun (WGS) entry which is preliminary data.</text>
</comment>
<accession>A0ACC0GTH0</accession>
<sequence>MEHLGVGVGLAVSGAVEATQQVAKALYDAKVHPTTLVPKQVGNMYTVSLYAAFASLIHKKHSSLVGQRIVMFSYGSGLTATMFSFRVRECQHPFSLSNIAAVMKVDKKLKSRHEVYLYGGHVTSWKNDHGEELLFVSSKKIEHVELG</sequence>
<reference evidence="1 2" key="1">
    <citation type="journal article" date="2022" name="Plant J.">
        <title>Chromosome-level genome of Camellia lanceoleosa provides a valuable resource for understanding genome evolution and self-incompatibility.</title>
        <authorList>
            <person name="Gong W."/>
            <person name="Xiao S."/>
            <person name="Wang L."/>
            <person name="Liao Z."/>
            <person name="Chang Y."/>
            <person name="Mo W."/>
            <person name="Hu G."/>
            <person name="Li W."/>
            <person name="Zhao G."/>
            <person name="Zhu H."/>
            <person name="Hu X."/>
            <person name="Ji K."/>
            <person name="Xiang X."/>
            <person name="Song Q."/>
            <person name="Yuan D."/>
            <person name="Jin S."/>
            <person name="Zhang L."/>
        </authorList>
    </citation>
    <scope>NUCLEOTIDE SEQUENCE [LARGE SCALE GENOMIC DNA]</scope>
    <source>
        <strain evidence="1">SQ_2022a</strain>
    </source>
</reference>